<reference evidence="1 2" key="1">
    <citation type="submission" date="2018-09" db="EMBL/GenBank/DDBJ databases">
        <title>Paracoccus onubensis nov. sp. a moderate halophilic bacterium isolated from Gruta de las Maravillas (Aracena, Spain).</title>
        <authorList>
            <person name="Jurado V."/>
            <person name="Gutierrez-Patricio S."/>
            <person name="Gonzalez-Pimentel J.L."/>
            <person name="Laiz L."/>
            <person name="Saiz-Jimenez C."/>
        </authorList>
    </citation>
    <scope>NUCLEOTIDE SEQUENCE [LARGE SCALE GENOMIC DNA]</scope>
    <source>
        <strain evidence="1 2">DSM 19484</strain>
    </source>
</reference>
<gene>
    <name evidence="1" type="ORF">D3P06_11230</name>
</gene>
<accession>A0A418ZVG8</accession>
<organism evidence="1 2">
    <name type="scientific">Paracoccus aestuarii</name>
    <dbReference type="NCBI Taxonomy" id="453842"/>
    <lineage>
        <taxon>Bacteria</taxon>
        <taxon>Pseudomonadati</taxon>
        <taxon>Pseudomonadota</taxon>
        <taxon>Alphaproteobacteria</taxon>
        <taxon>Rhodobacterales</taxon>
        <taxon>Paracoccaceae</taxon>
        <taxon>Paracoccus</taxon>
    </lineage>
</organism>
<dbReference type="RefSeq" id="WP_119886649.1">
    <property type="nucleotide sequence ID" value="NZ_CP067170.1"/>
</dbReference>
<name>A0A418ZVG8_9RHOB</name>
<evidence type="ECO:0000313" key="1">
    <source>
        <dbReference type="EMBL" id="RJL02367.1"/>
    </source>
</evidence>
<comment type="caution">
    <text evidence="1">The sequence shown here is derived from an EMBL/GenBank/DDBJ whole genome shotgun (WGS) entry which is preliminary data.</text>
</comment>
<proteinExistence type="predicted"/>
<evidence type="ECO:0000313" key="2">
    <source>
        <dbReference type="Proteomes" id="UP000285530"/>
    </source>
</evidence>
<dbReference type="Proteomes" id="UP000285530">
    <property type="component" value="Unassembled WGS sequence"/>
</dbReference>
<dbReference type="OrthoDB" id="7781633at2"/>
<dbReference type="AlphaFoldDB" id="A0A418ZVG8"/>
<dbReference type="EMBL" id="QZEV01000056">
    <property type="protein sequence ID" value="RJL02367.1"/>
    <property type="molecule type" value="Genomic_DNA"/>
</dbReference>
<protein>
    <submittedName>
        <fullName evidence="1">Uncharacterized protein</fullName>
    </submittedName>
</protein>
<sequence length="167" mass="18078">MATETSSTAPCAAKAPIWAVTPYGRQFIALLNAWGEHITAERILAWTEPSDPRHGRAQARVEEALPGFHDALLAMIEATPSDPLDVPLRRMVLLVATLVREGRTSAFTRYETVKGDLEPFLFAPGEGPAVAEVRKMLAAAERRIALMARLSCSRTEGAALEAELLAA</sequence>
<keyword evidence="2" id="KW-1185">Reference proteome</keyword>